<dbReference type="InterPro" id="IPR014716">
    <property type="entry name" value="Fibrinogen_a/b/g_C_1"/>
</dbReference>
<reference evidence="4" key="3">
    <citation type="journal article" date="2018" name="Biotechnol. Bioeng.">
        <title>A reference genome of the Chinese hamster based on a hybrid assembly strategy.</title>
        <authorList>
            <person name="Rupp O."/>
            <person name="MacDonald M.L."/>
            <person name="Li S."/>
            <person name="Dhiman H."/>
            <person name="Polson S."/>
            <person name="Griep S."/>
            <person name="Heffner K."/>
            <person name="Hernandez I."/>
            <person name="Brinkrolf K."/>
            <person name="Jadhav V."/>
            <person name="Samoudi M."/>
            <person name="Hao H."/>
            <person name="Kingham B."/>
            <person name="Goesmann A."/>
            <person name="Betenbaugh M.J."/>
            <person name="Lewis N.E."/>
            <person name="Borth N."/>
            <person name="Lee K.H."/>
        </authorList>
    </citation>
    <scope>NUCLEOTIDE SEQUENCE [LARGE SCALE GENOMIC DNA]</scope>
    <source>
        <strain evidence="4">17A/GY</strain>
    </source>
</reference>
<dbReference type="RefSeq" id="XP_027270957.1">
    <property type="nucleotide sequence ID" value="XM_027415156.2"/>
</dbReference>
<sequence length="405" mass="46465">MHHFFHRELIFEELFSLVQENMMYLSQASLLFLNVCIFICGEAVQGICVHHSTDPLVGNNVGDKTNLKDESQAVYKEDCKESRDAKTKVTREEKHFMCRNLQNSIVSYTRSTKKLLRNIMDEQQASLDYLSSQVNELMNRILLLTTEVFRKHLAPFPSRPMSHGLDCTDIKDSIGSVTKTPSGLYVIFPEGSSYPFEVICDMDFRGGGWTVIQKRIDGTIDFQRPWCDYLDGFGDLLGEFWLGLKKIFYIVNQKDSSFMLHVALESEDDTLAYASYDNFWLEDEIRFFKIHLGRYSGNAGDAFQGFREEDNQNAMPFSTSDVDNDGCHPACLVNSQSVKSCSHLHNNTGWWFNQCGLTNLNGIHHSRGKLHATGIQWGTWTKNNSVVKIKSVSMKIRRIYNPYFK</sequence>
<evidence type="ECO:0000313" key="3">
    <source>
        <dbReference type="Proteomes" id="UP000030759"/>
    </source>
</evidence>
<feature type="domain" description="Fibrinogen C-terminal" evidence="1">
    <location>
        <begin position="158"/>
        <end position="400"/>
    </location>
</feature>
<protein>
    <submittedName>
        <fullName evidence="2 5">Angiopoietin-related protein 5</fullName>
    </submittedName>
</protein>
<reference evidence="4" key="4">
    <citation type="journal article" date="2020" name="Biotechnol. Bioeng.">
        <title>Chromosome-scale scaffolds for the Chinese hamster reference genome assembly to facilitate the study of the CHO epigenome.</title>
        <authorList>
            <person name="Hilliard W."/>
            <person name="MacDonald M."/>
            <person name="Lee K.H."/>
        </authorList>
    </citation>
    <scope>NUCLEOTIDE SEQUENCE [LARGE SCALE GENOMIC DNA]</scope>
    <source>
        <strain evidence="4">17A/GY</strain>
    </source>
</reference>
<dbReference type="SMART" id="SM00186">
    <property type="entry name" value="FBG"/>
    <property type="match status" value="1"/>
</dbReference>
<reference evidence="2" key="2">
    <citation type="submission" date="2013-03" db="EMBL/GenBank/DDBJ databases">
        <title>Chinese hamster genome sequenced from sorted chromosomes.</title>
        <authorList>
            <person name="Brinkrolf K."/>
            <person name="Rupp O."/>
            <person name="Laux H."/>
            <person name="Kollin F."/>
            <person name="Ernst W."/>
            <person name="Linke B."/>
            <person name="Kofler R."/>
            <person name="Romand S."/>
            <person name="Hesse F."/>
            <person name="Budach W.E."/>
            <person name="Galosy S."/>
            <person name="Muller D."/>
            <person name="Noll T."/>
            <person name="Wienberg J."/>
            <person name="Jostock T."/>
            <person name="Leonard M."/>
            <person name="Grillari J."/>
            <person name="Tauch A."/>
            <person name="Goesmann A."/>
            <person name="Helk B."/>
            <person name="Mott J.E."/>
            <person name="Puehler A."/>
            <person name="Borth N."/>
        </authorList>
    </citation>
    <scope>NUCLEOTIDE SEQUENCE</scope>
    <source>
        <strain evidence="2">17A/GY</strain>
    </source>
</reference>
<dbReference type="GO" id="GO:0005615">
    <property type="term" value="C:extracellular space"/>
    <property type="evidence" value="ECO:0007669"/>
    <property type="project" value="TreeGrafter"/>
</dbReference>
<keyword evidence="4" id="KW-1185">Reference proteome</keyword>
<dbReference type="CTD" id="253935"/>
<dbReference type="Pfam" id="PF00147">
    <property type="entry name" value="Fibrinogen_C"/>
    <property type="match status" value="1"/>
</dbReference>
<dbReference type="RefSeq" id="XP_003496198.1">
    <property type="nucleotide sequence ID" value="XM_003496150.5"/>
</dbReference>
<reference evidence="3" key="1">
    <citation type="journal article" date="2013" name="Nat. Biotechnol.">
        <title>Chinese hamster genome sequenced from sorted chromosomes.</title>
        <authorList>
            <person name="Brinkrolf K."/>
            <person name="Rupp O."/>
            <person name="Laux H."/>
            <person name="Kollin F."/>
            <person name="Ernst W."/>
            <person name="Linke B."/>
            <person name="Kofler R."/>
            <person name="Romand S."/>
            <person name="Hesse F."/>
            <person name="Budach W.E."/>
            <person name="Galosy S."/>
            <person name="Muller D."/>
            <person name="Noll T."/>
            <person name="Wienberg J."/>
            <person name="Jostock T."/>
            <person name="Leonard M."/>
            <person name="Grillari J."/>
            <person name="Tauch A."/>
            <person name="Goesmann A."/>
            <person name="Helk B."/>
            <person name="Mott J.E."/>
            <person name="Puhler A."/>
            <person name="Borth N."/>
        </authorList>
    </citation>
    <scope>NUCLEOTIDE SEQUENCE [LARGE SCALE GENOMIC DNA]</scope>
    <source>
        <strain evidence="3">17A/GY</strain>
    </source>
</reference>
<evidence type="ECO:0000259" key="1">
    <source>
        <dbReference type="PROSITE" id="PS51406"/>
    </source>
</evidence>
<dbReference type="SUPFAM" id="SSF56496">
    <property type="entry name" value="Fibrinogen C-terminal domain-like"/>
    <property type="match status" value="1"/>
</dbReference>
<dbReference type="AlphaFoldDB" id="A0A061I9B4"/>
<reference evidence="5" key="5">
    <citation type="submission" date="2025-04" db="UniProtKB">
        <authorList>
            <consortium name="RefSeq"/>
        </authorList>
    </citation>
    <scope>IDENTIFICATION</scope>
    <source>
        <strain evidence="5">17A/GY</strain>
        <tissue evidence="5">Liver</tissue>
    </source>
</reference>
<accession>A0A061I9B4</accession>
<evidence type="ECO:0000313" key="5">
    <source>
        <dbReference type="RefSeq" id="XP_027270957.1"/>
    </source>
</evidence>
<dbReference type="PANTHER" id="PTHR19143">
    <property type="entry name" value="FIBRINOGEN/TENASCIN/ANGIOPOEITIN"/>
    <property type="match status" value="1"/>
</dbReference>
<dbReference type="InterPro" id="IPR002181">
    <property type="entry name" value="Fibrinogen_a/b/g_C_dom"/>
</dbReference>
<dbReference type="Proteomes" id="UP000030759">
    <property type="component" value="Unassembled WGS sequence"/>
</dbReference>
<dbReference type="Gene3D" id="3.90.215.10">
    <property type="entry name" value="Gamma Fibrinogen, chain A, domain 1"/>
    <property type="match status" value="1"/>
</dbReference>
<name>A0A061I9B4_CRIGR</name>
<dbReference type="PROSITE" id="PS51406">
    <property type="entry name" value="FIBRINOGEN_C_2"/>
    <property type="match status" value="1"/>
</dbReference>
<dbReference type="Proteomes" id="UP001108280">
    <property type="component" value="Chromosome 4"/>
</dbReference>
<proteinExistence type="predicted"/>
<dbReference type="CDD" id="cd00087">
    <property type="entry name" value="FReD"/>
    <property type="match status" value="1"/>
</dbReference>
<gene>
    <name evidence="5" type="primary">Angptl5</name>
    <name evidence="2" type="ORF">H671_4g12604</name>
</gene>
<dbReference type="PANTHER" id="PTHR19143:SF185">
    <property type="entry name" value="ANGIOPOIETIN-RELATED PROTEIN 5"/>
    <property type="match status" value="1"/>
</dbReference>
<dbReference type="InterPro" id="IPR036056">
    <property type="entry name" value="Fibrinogen-like_C"/>
</dbReference>
<dbReference type="KEGG" id="cge:100762578"/>
<dbReference type="GeneID" id="100762578"/>
<organism evidence="2 3">
    <name type="scientific">Cricetulus griseus</name>
    <name type="common">Chinese hamster</name>
    <name type="synonym">Cricetulus barabensis griseus</name>
    <dbReference type="NCBI Taxonomy" id="10029"/>
    <lineage>
        <taxon>Eukaryota</taxon>
        <taxon>Metazoa</taxon>
        <taxon>Chordata</taxon>
        <taxon>Craniata</taxon>
        <taxon>Vertebrata</taxon>
        <taxon>Euteleostomi</taxon>
        <taxon>Mammalia</taxon>
        <taxon>Eutheria</taxon>
        <taxon>Euarchontoglires</taxon>
        <taxon>Glires</taxon>
        <taxon>Rodentia</taxon>
        <taxon>Myomorpha</taxon>
        <taxon>Muroidea</taxon>
        <taxon>Cricetidae</taxon>
        <taxon>Cricetinae</taxon>
        <taxon>Cricetulus</taxon>
    </lineage>
</organism>
<dbReference type="OrthoDB" id="7940501at2759"/>
<evidence type="ECO:0000313" key="4">
    <source>
        <dbReference type="Proteomes" id="UP001108280"/>
    </source>
</evidence>
<dbReference type="NCBIfam" id="NF040941">
    <property type="entry name" value="GGGWT_bact"/>
    <property type="match status" value="1"/>
</dbReference>
<dbReference type="InterPro" id="IPR050373">
    <property type="entry name" value="Fibrinogen_C-term_domain"/>
</dbReference>
<dbReference type="EMBL" id="KE675439">
    <property type="protein sequence ID" value="ERE75483.1"/>
    <property type="molecule type" value="Genomic_DNA"/>
</dbReference>
<evidence type="ECO:0000313" key="2">
    <source>
        <dbReference type="EMBL" id="ERE75483.1"/>
    </source>
</evidence>